<dbReference type="GO" id="GO:0034198">
    <property type="term" value="P:cellular response to amino acid starvation"/>
    <property type="evidence" value="ECO:0000318"/>
    <property type="project" value="GO_Central"/>
</dbReference>
<evidence type="ECO:0000313" key="5">
    <source>
        <dbReference type="EnsemblMetazoa" id="PPA46795.1"/>
    </source>
</evidence>
<evidence type="ECO:0000259" key="4">
    <source>
        <dbReference type="Pfam" id="PF24064"/>
    </source>
</evidence>
<dbReference type="GO" id="GO:0010508">
    <property type="term" value="P:positive regulation of autophagy"/>
    <property type="evidence" value="ECO:0000318"/>
    <property type="project" value="GO_Central"/>
</dbReference>
<comment type="subcellular location">
    <subcellularLocation>
        <location evidence="2">Lysosome</location>
    </subcellularLocation>
</comment>
<evidence type="ECO:0000256" key="1">
    <source>
        <dbReference type="ARBA" id="ARBA00010546"/>
    </source>
</evidence>
<feature type="region of interest" description="Disordered" evidence="3">
    <location>
        <begin position="173"/>
        <end position="192"/>
    </location>
</feature>
<dbReference type="PANTHER" id="PTHR13153:SF5">
    <property type="entry name" value="GATOR COMPLEX PROTEIN NPRL3"/>
    <property type="match status" value="1"/>
</dbReference>
<proteinExistence type="inferred from homology"/>
<dbReference type="InterPro" id="IPR056603">
    <property type="entry name" value="HTH_NPRL3"/>
</dbReference>
<evidence type="ECO:0000256" key="3">
    <source>
        <dbReference type="SAM" id="MobiDB-lite"/>
    </source>
</evidence>
<accession>A0A8R1Z5N9</accession>
<keyword evidence="2" id="KW-0458">Lysosome</keyword>
<comment type="function">
    <text evidence="2">As a component of the GATOR1 complex functions as an inhibitor of the amino acid-sensing branch of the TORC1 pathway.</text>
</comment>
<feature type="compositionally biased region" description="Acidic residues" evidence="3">
    <location>
        <begin position="177"/>
        <end position="192"/>
    </location>
</feature>
<name>A0A8R1Z5N9_PRIPA</name>
<dbReference type="Proteomes" id="UP000005239">
    <property type="component" value="Unassembled WGS sequence"/>
</dbReference>
<keyword evidence="6" id="KW-1185">Reference proteome</keyword>
<dbReference type="AlphaFoldDB" id="A0A8R1Z5N9"/>
<keyword evidence="2" id="KW-0732">Signal</keyword>
<dbReference type="InterPro" id="IPR005365">
    <property type="entry name" value="Npr3"/>
</dbReference>
<dbReference type="PANTHER" id="PTHR13153">
    <property type="entry name" value="CGTHBA PROTEIN -14 GENE PROTEIN"/>
    <property type="match status" value="1"/>
</dbReference>
<reference evidence="5" key="2">
    <citation type="submission" date="2022-06" db="UniProtKB">
        <authorList>
            <consortium name="EnsemblMetazoa"/>
        </authorList>
    </citation>
    <scope>IDENTIFICATION</scope>
    <source>
        <strain evidence="5">PS312</strain>
    </source>
</reference>
<feature type="compositionally biased region" description="Basic and acidic residues" evidence="3">
    <location>
        <begin position="225"/>
        <end position="234"/>
    </location>
</feature>
<reference evidence="6" key="1">
    <citation type="journal article" date="2008" name="Nat. Genet.">
        <title>The Pristionchus pacificus genome provides a unique perspective on nematode lifestyle and parasitism.</title>
        <authorList>
            <person name="Dieterich C."/>
            <person name="Clifton S.W."/>
            <person name="Schuster L.N."/>
            <person name="Chinwalla A."/>
            <person name="Delehaunty K."/>
            <person name="Dinkelacker I."/>
            <person name="Fulton L."/>
            <person name="Fulton R."/>
            <person name="Godfrey J."/>
            <person name="Minx P."/>
            <person name="Mitreva M."/>
            <person name="Roeseler W."/>
            <person name="Tian H."/>
            <person name="Witte H."/>
            <person name="Yang S.P."/>
            <person name="Wilson R.K."/>
            <person name="Sommer R.J."/>
        </authorList>
    </citation>
    <scope>NUCLEOTIDE SEQUENCE [LARGE SCALE GENOMIC DNA]</scope>
    <source>
        <strain evidence="6">PS312</strain>
    </source>
</reference>
<gene>
    <name evidence="5" type="primary">WBGene00304574</name>
</gene>
<comment type="similarity">
    <text evidence="1 2">Belongs to the NPR3 family.</text>
</comment>
<dbReference type="GO" id="GO:0005764">
    <property type="term" value="C:lysosome"/>
    <property type="evidence" value="ECO:0007669"/>
    <property type="project" value="UniProtKB-SubCell"/>
</dbReference>
<dbReference type="OrthoDB" id="18648at2759"/>
<dbReference type="GO" id="GO:1904262">
    <property type="term" value="P:negative regulation of TORC1 signaling"/>
    <property type="evidence" value="ECO:0000318"/>
    <property type="project" value="GO_Central"/>
</dbReference>
<dbReference type="EnsemblMetazoa" id="PPA46795.1">
    <property type="protein sequence ID" value="PPA46795.1"/>
    <property type="gene ID" value="WBGene00304574"/>
</dbReference>
<protein>
    <recommendedName>
        <fullName evidence="2">GATOR complex protein NPRL3</fullName>
    </recommendedName>
    <alternativeName>
        <fullName evidence="2">Nitrogen permease regulator 3-like protein</fullName>
    </alternativeName>
</protein>
<organism evidence="5 6">
    <name type="scientific">Pristionchus pacificus</name>
    <name type="common">Parasitic nematode worm</name>
    <dbReference type="NCBI Taxonomy" id="54126"/>
    <lineage>
        <taxon>Eukaryota</taxon>
        <taxon>Metazoa</taxon>
        <taxon>Ecdysozoa</taxon>
        <taxon>Nematoda</taxon>
        <taxon>Chromadorea</taxon>
        <taxon>Rhabditida</taxon>
        <taxon>Rhabditina</taxon>
        <taxon>Diplogasteromorpha</taxon>
        <taxon>Diplogasteroidea</taxon>
        <taxon>Neodiplogasteridae</taxon>
        <taxon>Pristionchus</taxon>
    </lineage>
</organism>
<evidence type="ECO:0000256" key="2">
    <source>
        <dbReference type="RuleBase" id="RU368069"/>
    </source>
</evidence>
<feature type="compositionally biased region" description="Acidic residues" evidence="3">
    <location>
        <begin position="209"/>
        <end position="224"/>
    </location>
</feature>
<dbReference type="GO" id="GO:1990130">
    <property type="term" value="C:GATOR1 complex"/>
    <property type="evidence" value="ECO:0000318"/>
    <property type="project" value="GO_Central"/>
</dbReference>
<feature type="domain" description="GATOR1 complex protein NPRL3 C-terminal HTH" evidence="4">
    <location>
        <begin position="589"/>
        <end position="639"/>
    </location>
</feature>
<dbReference type="Pfam" id="PF03666">
    <property type="entry name" value="NPR3"/>
    <property type="match status" value="1"/>
</dbReference>
<sequence>LRMEEDDPINRPLAVILVAQREGQSEETLYMYPFTYCDPPTPIPSTPPINRGFPSVPSTGSSIGSMGNALSVLRLGGTSLFGGGGTQPSSGFLNRKEPKEQPRPTIHYPREMYHAQATTMQTTFGISTSMLASILCVKKACLDHVLELKIDNIRFAGYAKQVTAHKRKEDNEMLMIMDEEEEEEDRDDDDEGLEIMRRNRKEEKNEVKNEDDEDIDDETTEEIEDGKMKMKDDDDKSEIEEEEKEGKRKEEIAKISMFGINFILPPNTEQHVICSFQRLAKKLSIAINEMQKQNNYLEDELVVIDQVTNEIEAEANASKMSYASRRPYERIREKSLLCQTLTKVFDDVIETGVVQVFIDRLIDVSFCVESRALRFASLPPRSRADLDRLVSHLRPYHGLILLKDVWPNPDPNPSVALLLKHCTPEKSIIDISAATGIPILQVLLIVRHLLLWARVIIIYPLSNNNVYTSSTFTKAPLVDPTFMSTEWSEDQIANALAFFNPYATLSKFVDPTEVLVEQQVRGRLMTHLLRHQLVMQLHRYYYMMEPSSRYPIGVPKKQLPDSLMRMIKASKLIHFQFEGFVADITALELEKSSYGKVAKKLSLFLILAPLLNGQHHIEDMMYRLNATRKTILTVIDVYSLIIADFLRPDEISALSIY</sequence>
<feature type="region of interest" description="Disordered" evidence="3">
    <location>
        <begin position="202"/>
        <end position="248"/>
    </location>
</feature>
<dbReference type="Pfam" id="PF24064">
    <property type="entry name" value="HTH_NPRL3"/>
    <property type="match status" value="1"/>
</dbReference>
<evidence type="ECO:0000313" key="6">
    <source>
        <dbReference type="Proteomes" id="UP000005239"/>
    </source>
</evidence>